<dbReference type="AlphaFoldDB" id="A0A4Z1E3F6"/>
<dbReference type="EMBL" id="RHPJ01000002">
    <property type="protein sequence ID" value="TGO05699.1"/>
    <property type="molecule type" value="Genomic_DNA"/>
</dbReference>
<feature type="region of interest" description="Disordered" evidence="1">
    <location>
        <begin position="181"/>
        <end position="208"/>
    </location>
</feature>
<protein>
    <submittedName>
        <fullName evidence="2">Uncharacterized protein</fullName>
    </submittedName>
</protein>
<dbReference type="OrthoDB" id="5142746at2"/>
<dbReference type="Proteomes" id="UP000297318">
    <property type="component" value="Unassembled WGS sequence"/>
</dbReference>
<reference evidence="2 3" key="1">
    <citation type="submission" date="2018-11" db="EMBL/GenBank/DDBJ databases">
        <title>Complete genome sequencing of the Actinobacteria Serinibacter sp. K3-2.</title>
        <authorList>
            <person name="Rakitin A.L."/>
            <person name="Beletsky A.V."/>
            <person name="Mardanov A.V."/>
            <person name="Ravin N.V."/>
            <person name="Gromova A.S."/>
            <person name="Filippova S.N."/>
            <person name="Gal'Chenko V.F."/>
        </authorList>
    </citation>
    <scope>NUCLEOTIDE SEQUENCE [LARGE SCALE GENOMIC DNA]</scope>
    <source>
        <strain evidence="2 3">K3-2</strain>
    </source>
</reference>
<sequence>MPSSEAFPAHVFDARGLPPRVHDERIGGSVLVVEKDLPEGSVLLATAGVSRLPVGAGLPVELAVEVPHGQEGAGLIALRLVCDDVAHHRRTPPVGSPWRSSQPFLLGTRITAIVATSSRWGDSFDEVREADGTLAGHVRTLRLLTDGEAAVVATHGWDGLLERAGSLERLLDVTREGVVDGHVGPNAGGGDAAGSAAPAASGPPRDGSVVMLSRLHEQHPPRWLTFEDGVFHSVTGRESPEYMADSGNHTFWSRTSYLARFPWTEGFTSTAQEGQTAVFTDASGAFTLED</sequence>
<keyword evidence="3" id="KW-1185">Reference proteome</keyword>
<proteinExistence type="predicted"/>
<evidence type="ECO:0000313" key="2">
    <source>
        <dbReference type="EMBL" id="TGO05699.1"/>
    </source>
</evidence>
<organism evidence="2 3">
    <name type="scientific">Serinibacter arcticus</name>
    <dbReference type="NCBI Taxonomy" id="1655435"/>
    <lineage>
        <taxon>Bacteria</taxon>
        <taxon>Bacillati</taxon>
        <taxon>Actinomycetota</taxon>
        <taxon>Actinomycetes</taxon>
        <taxon>Micrococcales</taxon>
        <taxon>Beutenbergiaceae</taxon>
        <taxon>Serinibacter</taxon>
    </lineage>
</organism>
<accession>A0A4Z1E3F6</accession>
<feature type="compositionally biased region" description="Low complexity" evidence="1">
    <location>
        <begin position="193"/>
        <end position="208"/>
    </location>
</feature>
<comment type="caution">
    <text evidence="2">The sequence shown here is derived from an EMBL/GenBank/DDBJ whole genome shotgun (WGS) entry which is preliminary data.</text>
</comment>
<gene>
    <name evidence="2" type="ORF">SERN_1703</name>
</gene>
<evidence type="ECO:0000313" key="3">
    <source>
        <dbReference type="Proteomes" id="UP000297318"/>
    </source>
</evidence>
<name>A0A4Z1E3F6_9MICO</name>
<evidence type="ECO:0000256" key="1">
    <source>
        <dbReference type="SAM" id="MobiDB-lite"/>
    </source>
</evidence>